<dbReference type="Pfam" id="PF07797">
    <property type="entry name" value="DUF1639"/>
    <property type="match status" value="1"/>
</dbReference>
<dbReference type="AlphaFoldDB" id="A0A0Q3ML58"/>
<dbReference type="Proteomes" id="UP000008810">
    <property type="component" value="Chromosome 2"/>
</dbReference>
<reference evidence="2" key="2">
    <citation type="submission" date="2017-06" db="EMBL/GenBank/DDBJ databases">
        <title>WGS assembly of Brachypodium distachyon.</title>
        <authorList>
            <consortium name="The International Brachypodium Initiative"/>
            <person name="Lucas S."/>
            <person name="Harmon-Smith M."/>
            <person name="Lail K."/>
            <person name="Tice H."/>
            <person name="Grimwood J."/>
            <person name="Bruce D."/>
            <person name="Barry K."/>
            <person name="Shu S."/>
            <person name="Lindquist E."/>
            <person name="Wang M."/>
            <person name="Pitluck S."/>
            <person name="Vogel J.P."/>
            <person name="Garvin D.F."/>
            <person name="Mockler T.C."/>
            <person name="Schmutz J."/>
            <person name="Rokhsar D."/>
            <person name="Bevan M.W."/>
        </authorList>
    </citation>
    <scope>NUCLEOTIDE SEQUENCE</scope>
    <source>
        <strain evidence="2">Bd21</strain>
    </source>
</reference>
<dbReference type="STRING" id="15368.A0A0Q3ML58"/>
<dbReference type="PANTHER" id="PTHR33130:SF38">
    <property type="entry name" value="OS05G0551500 PROTEIN"/>
    <property type="match status" value="1"/>
</dbReference>
<dbReference type="FunCoup" id="A0A0Q3ML58">
    <property type="interactions" value="1"/>
</dbReference>
<dbReference type="KEGG" id="bdi:100821295"/>
<proteinExistence type="predicted"/>
<reference evidence="2 3" key="1">
    <citation type="journal article" date="2010" name="Nature">
        <title>Genome sequencing and analysis of the model grass Brachypodium distachyon.</title>
        <authorList>
            <consortium name="International Brachypodium Initiative"/>
        </authorList>
    </citation>
    <scope>NUCLEOTIDE SEQUENCE [LARGE SCALE GENOMIC DNA]</scope>
    <source>
        <strain evidence="2 3">Bd21</strain>
    </source>
</reference>
<sequence>MESSPPSSPTAAAAAAAEAVAAMQVDSPAASAARSRDNRLLFDLPSSWGYRKPMAFCQSAAAAAAAAGGGEPQSKSSRSPTKAAAAEECPRKQSYLLRDRRAGRDFAEEAGETRKLWNKDGGASRSGRFSLQLTKQEIEEDFLVMTGRKLPRRAKRRPKNVQRLINTLCPGESLPEVNRDRYKVNEKGGF</sequence>
<organism evidence="2">
    <name type="scientific">Brachypodium distachyon</name>
    <name type="common">Purple false brome</name>
    <name type="synonym">Trachynia distachya</name>
    <dbReference type="NCBI Taxonomy" id="15368"/>
    <lineage>
        <taxon>Eukaryota</taxon>
        <taxon>Viridiplantae</taxon>
        <taxon>Streptophyta</taxon>
        <taxon>Embryophyta</taxon>
        <taxon>Tracheophyta</taxon>
        <taxon>Spermatophyta</taxon>
        <taxon>Magnoliopsida</taxon>
        <taxon>Liliopsida</taxon>
        <taxon>Poales</taxon>
        <taxon>Poaceae</taxon>
        <taxon>BOP clade</taxon>
        <taxon>Pooideae</taxon>
        <taxon>Stipodae</taxon>
        <taxon>Brachypodieae</taxon>
        <taxon>Brachypodium</taxon>
    </lineage>
</organism>
<feature type="region of interest" description="Disordered" evidence="1">
    <location>
        <begin position="61"/>
        <end position="92"/>
    </location>
</feature>
<evidence type="ECO:0000256" key="1">
    <source>
        <dbReference type="SAM" id="MobiDB-lite"/>
    </source>
</evidence>
<dbReference type="EMBL" id="CM000881">
    <property type="protein sequence ID" value="KQK05022.1"/>
    <property type="molecule type" value="Genomic_DNA"/>
</dbReference>
<reference evidence="3" key="3">
    <citation type="submission" date="2018-08" db="UniProtKB">
        <authorList>
            <consortium name="EnsemblPlants"/>
        </authorList>
    </citation>
    <scope>IDENTIFICATION</scope>
    <source>
        <strain evidence="3">cv. Bd21</strain>
    </source>
</reference>
<dbReference type="OrthoDB" id="769821at2759"/>
<dbReference type="EnsemblPlants" id="KQK05022">
    <property type="protein sequence ID" value="KQK05022"/>
    <property type="gene ID" value="BRADI_2g17430v3"/>
</dbReference>
<name>A0A0Q3ML58_BRADI</name>
<evidence type="ECO:0000313" key="3">
    <source>
        <dbReference type="EnsemblPlants" id="KQK05022"/>
    </source>
</evidence>
<gene>
    <name evidence="3" type="primary">LOC100821295</name>
    <name evidence="2" type="ORF">BRADI_2g17430v3</name>
</gene>
<evidence type="ECO:0008006" key="5">
    <source>
        <dbReference type="Google" id="ProtNLM"/>
    </source>
</evidence>
<evidence type="ECO:0000313" key="2">
    <source>
        <dbReference type="EMBL" id="KQK05022.1"/>
    </source>
</evidence>
<protein>
    <recommendedName>
        <fullName evidence="5">DUF1639 family protein</fullName>
    </recommendedName>
</protein>
<dbReference type="Gramene" id="KQK05022">
    <property type="protein sequence ID" value="KQK05022"/>
    <property type="gene ID" value="BRADI_2g17430v3"/>
</dbReference>
<evidence type="ECO:0000313" key="4">
    <source>
        <dbReference type="Proteomes" id="UP000008810"/>
    </source>
</evidence>
<dbReference type="ExpressionAtlas" id="A0A0Q3ML58">
    <property type="expression patterns" value="baseline"/>
</dbReference>
<dbReference type="InterPro" id="IPR012438">
    <property type="entry name" value="DUF1639"/>
</dbReference>
<dbReference type="GeneID" id="100821295"/>
<accession>A0A0Q3ML58</accession>
<dbReference type="RefSeq" id="XP_003565951.3">
    <property type="nucleotide sequence ID" value="XM_003565903.4"/>
</dbReference>
<keyword evidence="4" id="KW-1185">Reference proteome</keyword>
<dbReference type="PANTHER" id="PTHR33130">
    <property type="entry name" value="PUTATIVE (DUF1639)-RELATED"/>
    <property type="match status" value="1"/>
</dbReference>